<protein>
    <submittedName>
        <fullName evidence="1">Uncharacterized protein</fullName>
    </submittedName>
</protein>
<name>A0ABT9Y9K2_9FIRM</name>
<gene>
    <name evidence="1" type="ORF">J2S01_001508</name>
</gene>
<reference evidence="1 2" key="1">
    <citation type="submission" date="2023-07" db="EMBL/GenBank/DDBJ databases">
        <title>Genomic Encyclopedia of Type Strains, Phase IV (KMG-IV): sequencing the most valuable type-strain genomes for metagenomic binning, comparative biology and taxonomic classification.</title>
        <authorList>
            <person name="Goeker M."/>
        </authorList>
    </citation>
    <scope>NUCLEOTIDE SEQUENCE [LARGE SCALE GENOMIC DNA]</scope>
    <source>
        <strain evidence="1 2">DSM 16980</strain>
    </source>
</reference>
<organism evidence="1 2">
    <name type="scientific">Pectinatus haikarae</name>
    <dbReference type="NCBI Taxonomy" id="349096"/>
    <lineage>
        <taxon>Bacteria</taxon>
        <taxon>Bacillati</taxon>
        <taxon>Bacillota</taxon>
        <taxon>Negativicutes</taxon>
        <taxon>Selenomonadales</taxon>
        <taxon>Selenomonadaceae</taxon>
        <taxon>Pectinatus</taxon>
    </lineage>
</organism>
<proteinExistence type="predicted"/>
<evidence type="ECO:0000313" key="2">
    <source>
        <dbReference type="Proteomes" id="UP001239167"/>
    </source>
</evidence>
<sequence length="55" mass="6400">MHAPYLPPDIKKALTTVGSGIRLKNILIYKIAKKLYFFIHICYNRKVIQLQKKGI</sequence>
<dbReference type="EMBL" id="JAUSUE010000009">
    <property type="protein sequence ID" value="MDQ0203789.1"/>
    <property type="molecule type" value="Genomic_DNA"/>
</dbReference>
<accession>A0ABT9Y9K2</accession>
<comment type="caution">
    <text evidence="1">The sequence shown here is derived from an EMBL/GenBank/DDBJ whole genome shotgun (WGS) entry which is preliminary data.</text>
</comment>
<keyword evidence="2" id="KW-1185">Reference proteome</keyword>
<dbReference type="Proteomes" id="UP001239167">
    <property type="component" value="Unassembled WGS sequence"/>
</dbReference>
<evidence type="ECO:0000313" key="1">
    <source>
        <dbReference type="EMBL" id="MDQ0203789.1"/>
    </source>
</evidence>